<evidence type="ECO:0000313" key="2">
    <source>
        <dbReference type="Proteomes" id="UP000182334"/>
    </source>
</evidence>
<accession>A0A1L0BR70</accession>
<dbReference type="EMBL" id="LT635759">
    <property type="protein sequence ID" value="SGZ53849.1"/>
    <property type="molecule type" value="Genomic_DNA"/>
</dbReference>
<reference evidence="1 2" key="1">
    <citation type="submission" date="2016-10" db="EMBL/GenBank/DDBJ databases">
        <authorList>
            <person name="de Groot N.N."/>
        </authorList>
    </citation>
    <scope>NUCLEOTIDE SEQUENCE [LARGE SCALE GENOMIC DNA]</scope>
    <source>
        <strain evidence="1 2">CBS 141442</strain>
    </source>
</reference>
<dbReference type="AlphaFoldDB" id="A0A1L0BR70"/>
<keyword evidence="2" id="KW-1185">Reference proteome</keyword>
<sequence length="80" mass="9284">MAANTRRGKFRTKVQFLTVDSRKHVKKENVVFVFNEDFTIKQAADHSVGHFKESAPTFNDVFVFFRDANGKRISQLQMSM</sequence>
<proteinExistence type="predicted"/>
<name>A0A1L0BR70_9ASCO</name>
<gene>
    <name evidence="1" type="ORF">SAMEA4029010_CIC11G00000005540</name>
</gene>
<organism evidence="1 2">
    <name type="scientific">Sungouiella intermedia</name>
    <dbReference type="NCBI Taxonomy" id="45354"/>
    <lineage>
        <taxon>Eukaryota</taxon>
        <taxon>Fungi</taxon>
        <taxon>Dikarya</taxon>
        <taxon>Ascomycota</taxon>
        <taxon>Saccharomycotina</taxon>
        <taxon>Pichiomycetes</taxon>
        <taxon>Metschnikowiaceae</taxon>
        <taxon>Sungouiella</taxon>
    </lineage>
</organism>
<protein>
    <submittedName>
        <fullName evidence="1">CIC11C00000005540</fullName>
    </submittedName>
</protein>
<dbReference type="Proteomes" id="UP000182334">
    <property type="component" value="Chromosome IV"/>
</dbReference>
<evidence type="ECO:0000313" key="1">
    <source>
        <dbReference type="EMBL" id="SGZ53849.1"/>
    </source>
</evidence>